<dbReference type="GO" id="GO:0009421">
    <property type="term" value="C:bacterial-type flagellum filament cap"/>
    <property type="evidence" value="ECO:0007669"/>
    <property type="project" value="InterPro"/>
</dbReference>
<comment type="similarity">
    <text evidence="2">Belongs to the FliD family.</text>
</comment>
<keyword evidence="11" id="KW-1185">Reference proteome</keyword>
<dbReference type="Pfam" id="PF07195">
    <property type="entry name" value="FliD_C"/>
    <property type="match status" value="1"/>
</dbReference>
<dbReference type="Proteomes" id="UP000321764">
    <property type="component" value="Unassembled WGS sequence"/>
</dbReference>
<evidence type="ECO:0000256" key="2">
    <source>
        <dbReference type="ARBA" id="ARBA00009764"/>
    </source>
</evidence>
<dbReference type="GO" id="GO:0007155">
    <property type="term" value="P:cell adhesion"/>
    <property type="evidence" value="ECO:0007669"/>
    <property type="project" value="InterPro"/>
</dbReference>
<protein>
    <recommendedName>
        <fullName evidence="7">Filament cap protein</fullName>
    </recommendedName>
    <alternativeName>
        <fullName evidence="6">Flagellar cap protein</fullName>
    </alternativeName>
</protein>
<dbReference type="InterPro" id="IPR003481">
    <property type="entry name" value="FliD_N"/>
</dbReference>
<name>A0A5C8Z8S2_9GAMM</name>
<evidence type="ECO:0000256" key="4">
    <source>
        <dbReference type="ARBA" id="ARBA00023054"/>
    </source>
</evidence>
<evidence type="ECO:0000313" key="11">
    <source>
        <dbReference type="Proteomes" id="UP000321764"/>
    </source>
</evidence>
<sequence>MASVSSLGIGSGTLTSDLVESLVSATRADADLRLASDEAENEAEISAWSELRNYLEDLQSAASALSNSNTIDSTTATSSDEDVLTATTTAAAEAGTYRFEIDQVATAHTLASQSYDSVDAVVGTGVLTFSFGTTTFATDDSYLAFEQDADTVSTQITIDSSNNTLGDIRDAINDAEFGVTASIVYDGNGYRLLMTSDETGEESSMEITVSGDSGLQALAYNSAQNDESVNMMQTQAAEDALLTVNGLSISSASNQLSEVITGVTIDLIDAKSSAVTLKISQDTDEIADKIQTFVDAYNEYAGLYDILTEYSVSEDDETISENGILIGDNTLRTIDDAVQDILSTVLDGLESATYTSLVSLGIETDQNNDFMLTFDSSTFNEAMEEASDSVIGLLSSAETATSSQVSILLTGTDTQPGTYNVDITQPATQGYYQGLSTDALAFASDVVISDINDQFSITLNGDTEVISLEQGSYSSGDELAQMIQTSINTQYTSDSVSVEFDEDNLRFAITSTKFGSESEVVINSVDTILASTLGIASTGSGEYQGAYFGSLGDTSFSAISDAAVLTVDEEDGIDFNLNPVSFDIALTGTTADGTYTINLDEDWADDIDSNGEITNDRDRDDVLTYIQSELNDAGLAGIVTAEFNDSDRLVFYTEPGAGTQTLDISNISVTGSDYLGLVDSSNTSGYTVSGASFDLSYSNRVGDVDSAASIVVPDGTYETAEDLAQAIQDAINADANVSSSAYGATTERGSRSLYTAVDFASDPAQFVMAVNGQEVTVTVDTNGADNINSIQDAIDAALTAAGISETVSASLDSNGLVLTTDSTGSSETLEILSDGAGATTSSGSIDLSSSVIDFATNPAAFSIEVGGYDFDIEVDSNGLTGDTDEETNLNAIQNALNSALASAGGGGVFSAGDVEAKLDENGYLYFETISQQGEQTESTFGADATIQITSVDATNNSLGLTAEASPNINGYDSFGLSLGLYYGFDSGATVTYKQNDEGEGGFSISFDNDTDVTLSNISTEATALLGFSTTNYSGSENQIGQDVAGTINGVEAIGNGQFLTAAEGNESATNGYLLGFSAADFSEAVIIDSSNNKFTIEVDGVESNEIEITPGAYASADDLMAEIEEQINSDSNIYLADLGVELQYDADNAIFGIFSESTGSESSISITDINSGLVDILGMAESTQGVDGSEASGEVDDAAGLMLKVTATSAGYYGSVTYVEGIFANLDGYFDDILGSNGLVTYKETVLEEEATEIDTEMNDLDDEMETYAARLSDQFIYYDSVIAELNSWGQYITSLFAALTSNDDE</sequence>
<evidence type="ECO:0000256" key="6">
    <source>
        <dbReference type="ARBA" id="ARBA00033074"/>
    </source>
</evidence>
<dbReference type="RefSeq" id="WP_147712457.1">
    <property type="nucleotide sequence ID" value="NZ_VKAD01000001.1"/>
</dbReference>
<dbReference type="PANTHER" id="PTHR30288:SF0">
    <property type="entry name" value="FLAGELLAR HOOK-ASSOCIATED PROTEIN 2"/>
    <property type="match status" value="1"/>
</dbReference>
<dbReference type="EMBL" id="VKAD01000001">
    <property type="protein sequence ID" value="TXR53250.1"/>
    <property type="molecule type" value="Genomic_DNA"/>
</dbReference>
<dbReference type="InterPro" id="IPR010809">
    <property type="entry name" value="FliD_C"/>
</dbReference>
<feature type="domain" description="Flagellar hook-associated protein 2 C-terminal" evidence="9">
    <location>
        <begin position="237"/>
        <end position="398"/>
    </location>
</feature>
<dbReference type="InterPro" id="IPR040026">
    <property type="entry name" value="FliD"/>
</dbReference>
<accession>A0A5C8Z8S2</accession>
<dbReference type="InterPro" id="IPR010810">
    <property type="entry name" value="Flagellin_hook_IN_motif"/>
</dbReference>
<keyword evidence="4" id="KW-0175">Coiled coil</keyword>
<evidence type="ECO:0000256" key="3">
    <source>
        <dbReference type="ARBA" id="ARBA00011255"/>
    </source>
</evidence>
<evidence type="ECO:0000313" key="10">
    <source>
        <dbReference type="EMBL" id="TXR53250.1"/>
    </source>
</evidence>
<reference evidence="10 11" key="1">
    <citation type="submission" date="2019-07" db="EMBL/GenBank/DDBJ databases">
        <title>Reinekea sp. strain SSH23 genome sequencing and assembly.</title>
        <authorList>
            <person name="Kim I."/>
        </authorList>
    </citation>
    <scope>NUCLEOTIDE SEQUENCE [LARGE SCALE GENOMIC DNA]</scope>
    <source>
        <strain evidence="10 11">SSH23</strain>
    </source>
</reference>
<comment type="subcellular location">
    <subcellularLocation>
        <location evidence="1">Bacterial flagellum</location>
    </subcellularLocation>
</comment>
<gene>
    <name evidence="10" type="ORF">FME95_01365</name>
</gene>
<feature type="domain" description="Flagellar hook-associated protein 2 N-terminal" evidence="8">
    <location>
        <begin position="11"/>
        <end position="108"/>
    </location>
</feature>
<organism evidence="10 11">
    <name type="scientific">Reinekea thalattae</name>
    <dbReference type="NCBI Taxonomy" id="2593301"/>
    <lineage>
        <taxon>Bacteria</taxon>
        <taxon>Pseudomonadati</taxon>
        <taxon>Pseudomonadota</taxon>
        <taxon>Gammaproteobacteria</taxon>
        <taxon>Oceanospirillales</taxon>
        <taxon>Saccharospirillaceae</taxon>
        <taxon>Reinekea</taxon>
    </lineage>
</organism>
<dbReference type="Pfam" id="PF07196">
    <property type="entry name" value="Flagellin_IN"/>
    <property type="match status" value="1"/>
</dbReference>
<keyword evidence="5" id="KW-0975">Bacterial flagellum</keyword>
<dbReference type="PANTHER" id="PTHR30288">
    <property type="entry name" value="FLAGELLAR CAP/ASSEMBLY PROTEIN FLID"/>
    <property type="match status" value="1"/>
</dbReference>
<dbReference type="GO" id="GO:0071973">
    <property type="term" value="P:bacterial-type flagellum-dependent cell motility"/>
    <property type="evidence" value="ECO:0007669"/>
    <property type="project" value="TreeGrafter"/>
</dbReference>
<comment type="caution">
    <text evidence="10">The sequence shown here is derived from an EMBL/GenBank/DDBJ whole genome shotgun (WGS) entry which is preliminary data.</text>
</comment>
<dbReference type="Pfam" id="PF02465">
    <property type="entry name" value="FliD_N"/>
    <property type="match status" value="1"/>
</dbReference>
<dbReference type="GO" id="GO:0009424">
    <property type="term" value="C:bacterial-type flagellum hook"/>
    <property type="evidence" value="ECO:0007669"/>
    <property type="project" value="InterPro"/>
</dbReference>
<proteinExistence type="inferred from homology"/>
<evidence type="ECO:0000259" key="8">
    <source>
        <dbReference type="Pfam" id="PF02465"/>
    </source>
</evidence>
<evidence type="ECO:0000259" key="9">
    <source>
        <dbReference type="Pfam" id="PF07195"/>
    </source>
</evidence>
<comment type="subunit">
    <text evidence="3">Homopentamer.</text>
</comment>
<dbReference type="OrthoDB" id="5980200at2"/>
<evidence type="ECO:0000256" key="5">
    <source>
        <dbReference type="ARBA" id="ARBA00023143"/>
    </source>
</evidence>
<evidence type="ECO:0000256" key="1">
    <source>
        <dbReference type="ARBA" id="ARBA00004365"/>
    </source>
</evidence>
<evidence type="ECO:0000256" key="7">
    <source>
        <dbReference type="ARBA" id="ARBA00033192"/>
    </source>
</evidence>